<dbReference type="AlphaFoldDB" id="A0A944DNF8"/>
<dbReference type="Pfam" id="PF22752">
    <property type="entry name" value="DUF488-N3i"/>
    <property type="match status" value="1"/>
</dbReference>
<evidence type="ECO:0000313" key="1">
    <source>
        <dbReference type="EMBL" id="MBT2331268.1"/>
    </source>
</evidence>
<organism evidence="1 2">
    <name type="scientific">Pseudomonas fluorescens</name>
    <dbReference type="NCBI Taxonomy" id="294"/>
    <lineage>
        <taxon>Bacteria</taxon>
        <taxon>Pseudomonadati</taxon>
        <taxon>Pseudomonadota</taxon>
        <taxon>Gammaproteobacteria</taxon>
        <taxon>Pseudomonadales</taxon>
        <taxon>Pseudomonadaceae</taxon>
        <taxon>Pseudomonas</taxon>
    </lineage>
</organism>
<name>A0A944DNF8_PSEFL</name>
<dbReference type="PANTHER" id="PTHR36849">
    <property type="entry name" value="CYTOPLASMIC PROTEIN-RELATED"/>
    <property type="match status" value="1"/>
</dbReference>
<dbReference type="Proteomes" id="UP000692896">
    <property type="component" value="Unassembled WGS sequence"/>
</dbReference>
<gene>
    <name evidence="1" type="ORF">J7E47_21345</name>
</gene>
<dbReference type="EMBL" id="JAGGOB010000048">
    <property type="protein sequence ID" value="MBT2331268.1"/>
    <property type="molecule type" value="Genomic_DNA"/>
</dbReference>
<accession>A0A944DNF8</accession>
<evidence type="ECO:0000313" key="2">
    <source>
        <dbReference type="Proteomes" id="UP000692896"/>
    </source>
</evidence>
<dbReference type="PANTHER" id="PTHR36849:SF1">
    <property type="entry name" value="CYTOPLASMIC PROTEIN"/>
    <property type="match status" value="1"/>
</dbReference>
<reference evidence="1" key="1">
    <citation type="submission" date="2021-03" db="EMBL/GenBank/DDBJ databases">
        <title>Genomic analysis provides insights into the functional capacity of soil bacteria communities inhabiting an altitudinal gradient in the Atacama Desert.</title>
        <authorList>
            <person name="Gonzalez M."/>
            <person name="Maldonado J."/>
            <person name="Maza F."/>
            <person name="Hodar C."/>
            <person name="Cortes M."/>
            <person name="Palma R."/>
            <person name="Andreani C."/>
            <person name="Gaete A."/>
            <person name="Vasquez-Dean J."/>
            <person name="Acuna V."/>
            <person name="Aguado M."/>
            <person name="Mandakovic D."/>
            <person name="Latorre M."/>
            <person name="Orellana A."/>
            <person name="Gutierrez R."/>
            <person name="Montecino M."/>
            <person name="Allende M."/>
            <person name="Maass A."/>
            <person name="Cambiazo V."/>
        </authorList>
    </citation>
    <scope>NUCLEOTIDE SEQUENCE</scope>
    <source>
        <strain evidence="1">ISL-25</strain>
    </source>
</reference>
<sequence>MIHCKRAYEAASTEDGVRVLVDRLWPRNCRKDELPIAEWLPEVFGAAAQPSGSKLPRHGFSGIFESAVLEIAMSPLYIAAGSHLSDARQVL</sequence>
<proteinExistence type="predicted"/>
<comment type="caution">
    <text evidence="1">The sequence shown here is derived from an EMBL/GenBank/DDBJ whole genome shotgun (WGS) entry which is preliminary data.</text>
</comment>
<dbReference type="InterPro" id="IPR052552">
    <property type="entry name" value="YeaO-like"/>
</dbReference>
<protein>
    <submittedName>
        <fullName evidence="1">DUF488 family protein</fullName>
    </submittedName>
</protein>